<keyword evidence="1" id="KW-0732">Signal</keyword>
<reference evidence="2" key="1">
    <citation type="submission" date="2019-12" db="EMBL/GenBank/DDBJ databases">
        <title>An insight into the sialome of adult female Ixodes ricinus ticks feeding for 6 days.</title>
        <authorList>
            <person name="Perner J."/>
            <person name="Ribeiro J.M.C."/>
        </authorList>
    </citation>
    <scope>NUCLEOTIDE SEQUENCE</scope>
    <source>
        <strain evidence="2">Semi-engorged</strain>
        <tissue evidence="2">Salivary glands</tissue>
    </source>
</reference>
<feature type="chain" id="PRO_5025335370" evidence="1">
    <location>
        <begin position="23"/>
        <end position="83"/>
    </location>
</feature>
<proteinExistence type="predicted"/>
<dbReference type="EMBL" id="GIFC01002814">
    <property type="protein sequence ID" value="MXU84897.1"/>
    <property type="molecule type" value="Transcribed_RNA"/>
</dbReference>
<accession>A0A6B0U6U0</accession>
<organism evidence="2">
    <name type="scientific">Ixodes ricinus</name>
    <name type="common">Common tick</name>
    <name type="synonym">Acarus ricinus</name>
    <dbReference type="NCBI Taxonomy" id="34613"/>
    <lineage>
        <taxon>Eukaryota</taxon>
        <taxon>Metazoa</taxon>
        <taxon>Ecdysozoa</taxon>
        <taxon>Arthropoda</taxon>
        <taxon>Chelicerata</taxon>
        <taxon>Arachnida</taxon>
        <taxon>Acari</taxon>
        <taxon>Parasitiformes</taxon>
        <taxon>Ixodida</taxon>
        <taxon>Ixodoidea</taxon>
        <taxon>Ixodidae</taxon>
        <taxon>Ixodinae</taxon>
        <taxon>Ixodes</taxon>
    </lineage>
</organism>
<feature type="signal peptide" evidence="1">
    <location>
        <begin position="1"/>
        <end position="22"/>
    </location>
</feature>
<evidence type="ECO:0000256" key="1">
    <source>
        <dbReference type="SAM" id="SignalP"/>
    </source>
</evidence>
<evidence type="ECO:0000313" key="2">
    <source>
        <dbReference type="EMBL" id="MXU84897.1"/>
    </source>
</evidence>
<name>A0A6B0U6U0_IXORI</name>
<dbReference type="AlphaFoldDB" id="A0A6B0U6U0"/>
<sequence>MRAMCVLLLISTFFTRVPVCWKKSMMSFSVTDGERWTIWRFRPLWNCRRDCSHRSSPWPASLPLMKGQLASPLQIFSPPLICE</sequence>
<protein>
    <submittedName>
        <fullName evidence="2">Putative secreted protein</fullName>
    </submittedName>
</protein>